<evidence type="ECO:0000256" key="7">
    <source>
        <dbReference type="ARBA" id="ARBA00023163"/>
    </source>
</evidence>
<dbReference type="SUPFAM" id="SSF57716">
    <property type="entry name" value="Glucocorticoid receptor-like (DNA-binding domain)"/>
    <property type="match status" value="1"/>
</dbReference>
<dbReference type="PRINTS" id="PR00398">
    <property type="entry name" value="STRDHORMONER"/>
</dbReference>
<dbReference type="eggNOG" id="KOG4217">
    <property type="taxonomic scope" value="Eukaryota"/>
</dbReference>
<evidence type="ECO:0000259" key="12">
    <source>
        <dbReference type="PROSITE" id="PS51843"/>
    </source>
</evidence>
<keyword evidence="5" id="KW-0805">Transcription regulation</keyword>
<dbReference type="InterPro" id="IPR013088">
    <property type="entry name" value="Znf_NHR/GATA"/>
</dbReference>
<evidence type="ECO:0000259" key="11">
    <source>
        <dbReference type="PROSITE" id="PS51030"/>
    </source>
</evidence>
<dbReference type="GO" id="GO:0035259">
    <property type="term" value="F:nuclear glucocorticoid receptor binding"/>
    <property type="evidence" value="ECO:0007669"/>
    <property type="project" value="TreeGrafter"/>
</dbReference>
<dbReference type="PROSITE" id="PS51843">
    <property type="entry name" value="NR_LBD"/>
    <property type="match status" value="1"/>
</dbReference>
<evidence type="ECO:0000256" key="8">
    <source>
        <dbReference type="ARBA" id="ARBA00023170"/>
    </source>
</evidence>
<dbReference type="AlphaFoldDB" id="H2YSB6"/>
<evidence type="ECO:0000256" key="10">
    <source>
        <dbReference type="SAM" id="MobiDB-lite"/>
    </source>
</evidence>
<dbReference type="Pfam" id="PF00104">
    <property type="entry name" value="Hormone_recep"/>
    <property type="match status" value="1"/>
</dbReference>
<dbReference type="CDD" id="cd06969">
    <property type="entry name" value="NR_DBD_NGFI-B"/>
    <property type="match status" value="1"/>
</dbReference>
<dbReference type="GO" id="GO:0005667">
    <property type="term" value="C:transcription regulator complex"/>
    <property type="evidence" value="ECO:0007669"/>
    <property type="project" value="TreeGrafter"/>
</dbReference>
<feature type="domain" description="Nuclear receptor" evidence="11">
    <location>
        <begin position="611"/>
        <end position="686"/>
    </location>
</feature>
<dbReference type="GO" id="GO:0071376">
    <property type="term" value="P:cellular response to corticotropin-releasing hormone stimulus"/>
    <property type="evidence" value="ECO:0007669"/>
    <property type="project" value="TreeGrafter"/>
</dbReference>
<dbReference type="SMART" id="SM00399">
    <property type="entry name" value="ZnF_C4"/>
    <property type="match status" value="1"/>
</dbReference>
<keyword evidence="7" id="KW-0804">Transcription</keyword>
<dbReference type="Proteomes" id="UP000007875">
    <property type="component" value="Unassembled WGS sequence"/>
</dbReference>
<evidence type="ECO:0000256" key="2">
    <source>
        <dbReference type="ARBA" id="ARBA00022723"/>
    </source>
</evidence>
<dbReference type="FunFam" id="3.30.50.10:FF:000009">
    <property type="entry name" value="nuclear receptor subfamily 4 group A member 2"/>
    <property type="match status" value="1"/>
</dbReference>
<dbReference type="GO" id="GO:0005634">
    <property type="term" value="C:nucleus"/>
    <property type="evidence" value="ECO:0007669"/>
    <property type="project" value="UniProtKB-SubCell"/>
</dbReference>
<dbReference type="Pfam" id="PF00105">
    <property type="entry name" value="zf-C4"/>
    <property type="match status" value="1"/>
</dbReference>
<reference evidence="13" key="2">
    <citation type="submission" date="2025-08" db="UniProtKB">
        <authorList>
            <consortium name="Ensembl"/>
        </authorList>
    </citation>
    <scope>IDENTIFICATION</scope>
</reference>
<dbReference type="InterPro" id="IPR000536">
    <property type="entry name" value="Nucl_hrmn_rcpt_lig-bd"/>
</dbReference>
<dbReference type="SMART" id="SM00430">
    <property type="entry name" value="HOLI"/>
    <property type="match status" value="1"/>
</dbReference>
<feature type="region of interest" description="Disordered" evidence="10">
    <location>
        <begin position="142"/>
        <end position="179"/>
    </location>
</feature>
<feature type="region of interest" description="Disordered" evidence="10">
    <location>
        <begin position="688"/>
        <end position="711"/>
    </location>
</feature>
<reference evidence="14" key="1">
    <citation type="submission" date="2003-08" db="EMBL/GenBank/DDBJ databases">
        <authorList>
            <person name="Birren B."/>
            <person name="Nusbaum C."/>
            <person name="Abebe A."/>
            <person name="Abouelleil A."/>
            <person name="Adekoya E."/>
            <person name="Ait-zahra M."/>
            <person name="Allen N."/>
            <person name="Allen T."/>
            <person name="An P."/>
            <person name="Anderson M."/>
            <person name="Anderson S."/>
            <person name="Arachchi H."/>
            <person name="Armbruster J."/>
            <person name="Bachantsang P."/>
            <person name="Baldwin J."/>
            <person name="Barry A."/>
            <person name="Bayul T."/>
            <person name="Blitshsteyn B."/>
            <person name="Bloom T."/>
            <person name="Blye J."/>
            <person name="Boguslavskiy L."/>
            <person name="Borowsky M."/>
            <person name="Boukhgalter B."/>
            <person name="Brunache A."/>
            <person name="Butler J."/>
            <person name="Calixte N."/>
            <person name="Calvo S."/>
            <person name="Camarata J."/>
            <person name="Campo K."/>
            <person name="Chang J."/>
            <person name="Cheshatsang Y."/>
            <person name="Citroen M."/>
            <person name="Collymore A."/>
            <person name="Considine T."/>
            <person name="Cook A."/>
            <person name="Cooke P."/>
            <person name="Corum B."/>
            <person name="Cuomo C."/>
            <person name="David R."/>
            <person name="Dawoe T."/>
            <person name="Degray S."/>
            <person name="Dodge S."/>
            <person name="Dooley K."/>
            <person name="Dorje P."/>
            <person name="Dorjee K."/>
            <person name="Dorris L."/>
            <person name="Duffey N."/>
            <person name="Dupes A."/>
            <person name="Elkins T."/>
            <person name="Engels R."/>
            <person name="Erickson J."/>
            <person name="Farina A."/>
            <person name="Faro S."/>
            <person name="Ferreira P."/>
            <person name="Fischer H."/>
            <person name="Fitzgerald M."/>
            <person name="Foley K."/>
            <person name="Gage D."/>
            <person name="Galagan J."/>
            <person name="Gearin G."/>
            <person name="Gnerre S."/>
            <person name="Gnirke A."/>
            <person name="Goyette A."/>
            <person name="Graham J."/>
            <person name="Grandbois E."/>
            <person name="Gyaltsen K."/>
            <person name="Hafez N."/>
            <person name="Hagopian D."/>
            <person name="Hagos B."/>
            <person name="Hall J."/>
            <person name="Hatcher B."/>
            <person name="Heller A."/>
            <person name="Higgins H."/>
            <person name="Honan T."/>
            <person name="Horn A."/>
            <person name="Houde N."/>
            <person name="Hughes L."/>
            <person name="Hulme W."/>
            <person name="Husby E."/>
            <person name="Iliev I."/>
            <person name="Jaffe D."/>
            <person name="Jones C."/>
            <person name="Kamal M."/>
            <person name="Kamat A."/>
            <person name="Kamvysselis M."/>
            <person name="Karlsson E."/>
            <person name="Kells C."/>
            <person name="Kieu A."/>
            <person name="Kisner P."/>
            <person name="Kodira C."/>
            <person name="Kulbokas E."/>
            <person name="Labutti K."/>
            <person name="Lama D."/>
            <person name="Landers T."/>
            <person name="Leger J."/>
            <person name="Levine S."/>
            <person name="Lewis D."/>
            <person name="Lewis T."/>
            <person name="Lindblad-toh K."/>
            <person name="Liu X."/>
            <person name="Lokyitsang T."/>
            <person name="Lokyitsang Y."/>
            <person name="Lucien O."/>
            <person name="Lui A."/>
            <person name="Ma L.J."/>
            <person name="Mabbitt R."/>
            <person name="Macdonald J."/>
            <person name="Maclean C."/>
            <person name="Major J."/>
            <person name="Manning J."/>
            <person name="Marabella R."/>
            <person name="Maru K."/>
            <person name="Matthews C."/>
            <person name="Mauceli E."/>
            <person name="Mccarthy M."/>
            <person name="Mcdonough S."/>
            <person name="Mcghee T."/>
            <person name="Meldrim J."/>
            <person name="Meneus L."/>
            <person name="Mesirov J."/>
            <person name="Mihalev A."/>
            <person name="Mihova T."/>
            <person name="Mikkelsen T."/>
            <person name="Mlenga V."/>
            <person name="Moru K."/>
            <person name="Mozes J."/>
            <person name="Mulrain L."/>
            <person name="Munson G."/>
            <person name="Naylor J."/>
            <person name="Newes C."/>
            <person name="Nguyen C."/>
            <person name="Nguyen N."/>
            <person name="Nguyen T."/>
            <person name="Nicol R."/>
            <person name="Nielsen C."/>
            <person name="Nizzari M."/>
            <person name="Norbu C."/>
            <person name="Norbu N."/>
            <person name="O'donnell P."/>
            <person name="Okoawo O."/>
            <person name="O'leary S."/>
            <person name="Omotosho B."/>
            <person name="O'neill K."/>
            <person name="Osman S."/>
            <person name="Parker S."/>
            <person name="Perrin D."/>
            <person name="Phunkhang P."/>
            <person name="Piqani B."/>
            <person name="Purcell S."/>
            <person name="Rachupka T."/>
            <person name="Ramasamy U."/>
            <person name="Rameau R."/>
            <person name="Ray V."/>
            <person name="Raymond C."/>
            <person name="Retta R."/>
            <person name="Richardson S."/>
            <person name="Rise C."/>
            <person name="Rodriguez J."/>
            <person name="Rogers J."/>
            <person name="Rogov P."/>
            <person name="Rutman M."/>
            <person name="Schupbach R."/>
            <person name="Seaman C."/>
            <person name="Settipalli S."/>
            <person name="Sharpe T."/>
            <person name="Sheridan J."/>
            <person name="Sherpa N."/>
            <person name="Shi J."/>
            <person name="Smirnov S."/>
            <person name="Smith C."/>
            <person name="Sougnez C."/>
            <person name="Spencer B."/>
            <person name="Stalker J."/>
            <person name="Stange-thomann N."/>
            <person name="Stavropoulos S."/>
            <person name="Stetson K."/>
            <person name="Stone C."/>
            <person name="Stone S."/>
            <person name="Stubbs M."/>
            <person name="Talamas J."/>
            <person name="Tchuinga P."/>
            <person name="Tenzing P."/>
            <person name="Tesfaye S."/>
            <person name="Theodore J."/>
            <person name="Thoulutsang Y."/>
            <person name="Topham K."/>
            <person name="Towey S."/>
            <person name="Tsamla T."/>
            <person name="Tsomo N."/>
            <person name="Vallee D."/>
            <person name="Vassiliev H."/>
            <person name="Venkataraman V."/>
            <person name="Vinson J."/>
            <person name="Vo A."/>
            <person name="Wade C."/>
            <person name="Wang S."/>
            <person name="Wangchuk T."/>
            <person name="Wangdi T."/>
            <person name="Whittaker C."/>
            <person name="Wilkinson J."/>
            <person name="Wu Y."/>
            <person name="Wyman D."/>
            <person name="Yadav S."/>
            <person name="Yang S."/>
            <person name="Yang X."/>
            <person name="Yeager S."/>
            <person name="Yee E."/>
            <person name="Young G."/>
            <person name="Zainoun J."/>
            <person name="Zembeck L."/>
            <person name="Zimmer A."/>
            <person name="Zody M."/>
            <person name="Lander E."/>
        </authorList>
    </citation>
    <scope>NUCLEOTIDE SEQUENCE [LARGE SCALE GENOMIC DNA]</scope>
</reference>
<dbReference type="OMA" id="KKSTYVC"/>
<accession>H2YSB6</accession>
<reference evidence="13" key="3">
    <citation type="submission" date="2025-09" db="UniProtKB">
        <authorList>
            <consortium name="Ensembl"/>
        </authorList>
    </citation>
    <scope>IDENTIFICATION</scope>
</reference>
<proteinExistence type="predicted"/>
<dbReference type="Gene3D" id="3.30.50.10">
    <property type="entry name" value="Erythroid Transcription Factor GATA-1, subunit A"/>
    <property type="match status" value="1"/>
</dbReference>
<dbReference type="PROSITE" id="PS00031">
    <property type="entry name" value="NUCLEAR_REC_DBD_1"/>
    <property type="match status" value="1"/>
</dbReference>
<dbReference type="PANTHER" id="PTHR24085">
    <property type="entry name" value="NUCLEAR HORMONE RECEPTOR"/>
    <property type="match status" value="1"/>
</dbReference>
<dbReference type="STRING" id="51511.ENSCSAVP00000008226"/>
<evidence type="ECO:0000256" key="9">
    <source>
        <dbReference type="ARBA" id="ARBA00023242"/>
    </source>
</evidence>
<keyword evidence="9" id="KW-0539">Nucleus</keyword>
<name>H2YSB6_CIOSA</name>
<protein>
    <recommendedName>
        <fullName evidence="15">Nuclear receptor subfamily 4 group A member 2</fullName>
    </recommendedName>
</protein>
<dbReference type="SUPFAM" id="SSF48508">
    <property type="entry name" value="Nuclear receptor ligand-binding domain"/>
    <property type="match status" value="1"/>
</dbReference>
<dbReference type="InParanoid" id="H2YSB6"/>
<feature type="domain" description="NR LBD" evidence="12">
    <location>
        <begin position="712"/>
        <end position="949"/>
    </location>
</feature>
<evidence type="ECO:0000256" key="4">
    <source>
        <dbReference type="ARBA" id="ARBA00022833"/>
    </source>
</evidence>
<keyword evidence="3" id="KW-0863">Zinc-finger</keyword>
<dbReference type="PRINTS" id="PR00047">
    <property type="entry name" value="STROIDFINGER"/>
</dbReference>
<feature type="region of interest" description="Disordered" evidence="10">
    <location>
        <begin position="261"/>
        <end position="293"/>
    </location>
</feature>
<dbReference type="InterPro" id="IPR001628">
    <property type="entry name" value="Znf_hrmn_rcpt"/>
</dbReference>
<dbReference type="InterPro" id="IPR001723">
    <property type="entry name" value="Nuclear_hrmn_rcpt"/>
</dbReference>
<dbReference type="PANTHER" id="PTHR24085:SF4">
    <property type="entry name" value="NUCLEAR HORMONE RECEPTOR HR38-RELATED"/>
    <property type="match status" value="1"/>
</dbReference>
<sequence length="953" mass="105281">VCSLIMPISCFGSGASLTATQDPSIVAHPPRNNIYKSEYSSEDNFPLFEQQPSGFMTSPQYTAPLGTTPPLTRSPTNQEDSLPQTETMATIPATGFLTPTQSWSNEDLNESYQNHNLSLPTSYRGAEPFSGSPSFAMSTYRELSPHATSPGRSNEQGEARMSTTPPSNHFNNSYKNNNENNGLLHILPNHLSSGGENMADASMFGNRHASSPKFTTEAPDFYCAPDSSFQGSPASTSKDYKYSRKLNSTIDPAAYPTTYPTTSLAGNARQRQYRHHSYTGCPRRPDVPSPAPSSPDDIFIPNNDNHMSYFSTESPRPSFSEQEDINYTSFPNNVAVTETKPFNITVLKKSPSLGHERGSIKTDYSQNQSLDINTSFVNYPSTIFQSPNHTIPAAQYDQLYCDAATKLPAFDESLHSQRIGKQRFTSMLNSPLEPNNAHQDVNRVSSAQRLQNSPTDLSVNPPRMGTQNALYNPEHSPFGDDHLRGERKISVPSTSSELSSLLAPYRERQRYTTPNVQEHTIGHTACTLPNHTLPIPLSGTATKELNAESVFASGLAYNGQMYLAIPNSSGGHFHPFRSQYSGTDRHHPYQSSQLLTSASMAPSTSSRASSEGLCAVCGDNAACQHYGVRTCEGCKGFFKRTVQKKSTYVCLANRNCPVDKRRRNRCQFCRFEKCLAVGMVKEVVRTDHLKGRRGRLPSKPKGPKDPVAPPSPPVSFITSLVRAHVDTNPAISTTDTSKYRPPGLGHLVAPQRGPDEANNFYELLSSCQGVIRQFADKVPGFSDLCHEDQNNLVENSFLEIFVLRLAYRSEVQEGKLIFCNGLALHKDQLYGIFGDWMDSIFSFACSLSDMNVDISSFSCLLGLLLFREPRGLIDPKKAEEMLALSIESLKDHVTKSSVTSDRPNLFAKLLGILPELNALGKMGSRKIHRHHIESPEVLVPQCLQRYLVSNNHL</sequence>
<dbReference type="GO" id="GO:0004879">
    <property type="term" value="F:nuclear receptor activity"/>
    <property type="evidence" value="ECO:0007669"/>
    <property type="project" value="InterPro"/>
</dbReference>
<evidence type="ECO:0000256" key="3">
    <source>
        <dbReference type="ARBA" id="ARBA00022771"/>
    </source>
</evidence>
<evidence type="ECO:0000313" key="13">
    <source>
        <dbReference type="Ensembl" id="ENSCSAVP00000008226.1"/>
    </source>
</evidence>
<evidence type="ECO:0000256" key="1">
    <source>
        <dbReference type="ARBA" id="ARBA00004123"/>
    </source>
</evidence>
<dbReference type="CDD" id="cd06945">
    <property type="entry name" value="NR_LBD_Nurr1_like"/>
    <property type="match status" value="1"/>
</dbReference>
<dbReference type="InterPro" id="IPR003070">
    <property type="entry name" value="NR4A1-3"/>
</dbReference>
<keyword evidence="2" id="KW-0479">Metal-binding</keyword>
<evidence type="ECO:0000256" key="5">
    <source>
        <dbReference type="ARBA" id="ARBA00023015"/>
    </source>
</evidence>
<dbReference type="InterPro" id="IPR035500">
    <property type="entry name" value="NHR-like_dom_sf"/>
</dbReference>
<keyword evidence="4" id="KW-0862">Zinc</keyword>
<dbReference type="PROSITE" id="PS51030">
    <property type="entry name" value="NUCLEAR_REC_DBD_2"/>
    <property type="match status" value="1"/>
</dbReference>
<dbReference type="GeneTree" id="ENSGT00950000183038"/>
<evidence type="ECO:0008006" key="15">
    <source>
        <dbReference type="Google" id="ProtNLM"/>
    </source>
</evidence>
<organism evidence="13 14">
    <name type="scientific">Ciona savignyi</name>
    <name type="common">Pacific transparent sea squirt</name>
    <dbReference type="NCBI Taxonomy" id="51511"/>
    <lineage>
        <taxon>Eukaryota</taxon>
        <taxon>Metazoa</taxon>
        <taxon>Chordata</taxon>
        <taxon>Tunicata</taxon>
        <taxon>Ascidiacea</taxon>
        <taxon>Phlebobranchia</taxon>
        <taxon>Cionidae</taxon>
        <taxon>Ciona</taxon>
    </lineage>
</organism>
<dbReference type="HOGENOM" id="CLU_309422_0_0_1"/>
<comment type="subcellular location">
    <subcellularLocation>
        <location evidence="1">Nucleus</location>
    </subcellularLocation>
</comment>
<dbReference type="GO" id="GO:0000978">
    <property type="term" value="F:RNA polymerase II cis-regulatory region sequence-specific DNA binding"/>
    <property type="evidence" value="ECO:0007669"/>
    <property type="project" value="TreeGrafter"/>
</dbReference>
<keyword evidence="8" id="KW-0675">Receptor</keyword>
<keyword evidence="6" id="KW-0238">DNA-binding</keyword>
<dbReference type="Ensembl" id="ENSCSAVT00000008334.1">
    <property type="protein sequence ID" value="ENSCSAVP00000008226.1"/>
    <property type="gene ID" value="ENSCSAVG00000004898.1"/>
</dbReference>
<evidence type="ECO:0000256" key="6">
    <source>
        <dbReference type="ARBA" id="ARBA00023125"/>
    </source>
</evidence>
<keyword evidence="14" id="KW-1185">Reference proteome</keyword>
<dbReference type="Gene3D" id="1.10.565.10">
    <property type="entry name" value="Retinoid X Receptor"/>
    <property type="match status" value="1"/>
</dbReference>
<dbReference type="GO" id="GO:0008270">
    <property type="term" value="F:zinc ion binding"/>
    <property type="evidence" value="ECO:0007669"/>
    <property type="project" value="UniProtKB-KW"/>
</dbReference>
<dbReference type="PRINTS" id="PR01284">
    <property type="entry name" value="NUCLEARECPTR"/>
</dbReference>
<evidence type="ECO:0000313" key="14">
    <source>
        <dbReference type="Proteomes" id="UP000007875"/>
    </source>
</evidence>
<feature type="compositionally biased region" description="Polar residues" evidence="10">
    <location>
        <begin position="146"/>
        <end position="167"/>
    </location>
</feature>
<feature type="compositionally biased region" description="Low complexity" evidence="10">
    <location>
        <begin position="168"/>
        <end position="179"/>
    </location>
</feature>